<dbReference type="STRING" id="29343.CCDG5_0855"/>
<evidence type="ECO:0000313" key="2">
    <source>
        <dbReference type="EMBL" id="CDZ23981.1"/>
    </source>
</evidence>
<dbReference type="AlphaFoldDB" id="A0A078KJZ7"/>
<dbReference type="HOGENOM" id="CLU_038340_0_0_9"/>
<name>A0A078KJZ7_9FIRM</name>
<dbReference type="InterPro" id="IPR012908">
    <property type="entry name" value="PGAP1-ab_dom-like"/>
</dbReference>
<keyword evidence="3" id="KW-1185">Reference proteome</keyword>
<evidence type="ECO:0000313" key="3">
    <source>
        <dbReference type="Proteomes" id="UP000032431"/>
    </source>
</evidence>
<evidence type="ECO:0000259" key="1">
    <source>
        <dbReference type="Pfam" id="PF07819"/>
    </source>
</evidence>
<dbReference type="GO" id="GO:0016788">
    <property type="term" value="F:hydrolase activity, acting on ester bonds"/>
    <property type="evidence" value="ECO:0007669"/>
    <property type="project" value="InterPro"/>
</dbReference>
<dbReference type="OrthoDB" id="9765872at2"/>
<dbReference type="ESTHER" id="9firm-a0a078kjz7">
    <property type="family name" value="BlEst2-lipase-like"/>
</dbReference>
<dbReference type="SUPFAM" id="SSF53474">
    <property type="entry name" value="alpha/beta-Hydrolases"/>
    <property type="match status" value="1"/>
</dbReference>
<dbReference type="Gene3D" id="3.40.50.1820">
    <property type="entry name" value="alpha/beta hydrolase"/>
    <property type="match status" value="1"/>
</dbReference>
<organism evidence="2 3">
    <name type="scientific">[Clostridium] cellulosi</name>
    <dbReference type="NCBI Taxonomy" id="29343"/>
    <lineage>
        <taxon>Bacteria</taxon>
        <taxon>Bacillati</taxon>
        <taxon>Bacillota</taxon>
        <taxon>Clostridia</taxon>
        <taxon>Eubacteriales</taxon>
        <taxon>Oscillospiraceae</taxon>
        <taxon>Oscillospiraceae incertae sedis</taxon>
    </lineage>
</organism>
<protein>
    <recommendedName>
        <fullName evidence="1">GPI inositol-deacylase PGAP1-like alpha/beta domain-containing protein</fullName>
    </recommendedName>
</protein>
<dbReference type="InterPro" id="IPR029058">
    <property type="entry name" value="AB_hydrolase_fold"/>
</dbReference>
<sequence>MDKPDVILTYGDKAAVYADKSLGGTGPVVVFVPGLGGVAQHFFENNSMYKNAVDAGFRAAVVGFKFPDGKALDMWSNGELLAKQISDICSYFHVPKVTIVAHSKGGVDSQAAAVHFGAYKNIDSIITLATPHWGSQLADIAYSSVGWAFAELIKAHSPGCFAMQTVCMREFRKITDNSPNNVAPIKTFAGNGGADELSRMYFGHLLLDKYGENDGVVTVESAHNPKGEHMGTYPYNHAQMGKGKFMWKHLEPVLKGKKAEPAVPVFAPRKISRPAHILRGGSLEKGIDESFYIDSTAERIIITVTFSGEFNHRLFSLASPSGLRKILAAKKESSGVIIYKTEILDPQPGKWRLLAAPCKGAYTAVICLMGKNTFCACPSSPAPGKVNAEMRILRTCADSYDVVAEYSFKNGNELPRAPKLKNGIYNVELNLHGELDDGSLYERTLIRPIASGGSITEFLRSRGI</sequence>
<proteinExistence type="predicted"/>
<accession>A0A078KJZ7</accession>
<gene>
    <name evidence="2" type="ORF">CCDG5_0855</name>
</gene>
<dbReference type="Proteomes" id="UP000032431">
    <property type="component" value="Chromosome I"/>
</dbReference>
<dbReference type="EMBL" id="LM995447">
    <property type="protein sequence ID" value="CDZ23981.1"/>
    <property type="molecule type" value="Genomic_DNA"/>
</dbReference>
<dbReference type="PATRIC" id="fig|29343.3.peg.909"/>
<dbReference type="KEGG" id="ccel:CCDG5_0855"/>
<dbReference type="Pfam" id="PF07819">
    <property type="entry name" value="PGAP1"/>
    <property type="match status" value="1"/>
</dbReference>
<feature type="domain" description="GPI inositol-deacylase PGAP1-like alpha/beta" evidence="1">
    <location>
        <begin position="79"/>
        <end position="137"/>
    </location>
</feature>
<reference evidence="3" key="1">
    <citation type="submission" date="2014-07" db="EMBL/GenBank/DDBJ databases">
        <authorList>
            <person name="Wibberg D."/>
        </authorList>
    </citation>
    <scope>NUCLEOTIDE SEQUENCE [LARGE SCALE GENOMIC DNA]</scope>
    <source>
        <strain evidence="3">DG5</strain>
    </source>
</reference>